<evidence type="ECO:0000313" key="3">
    <source>
        <dbReference type="Proteomes" id="UP000053201"/>
    </source>
</evidence>
<name>A0A0L0HE75_SPIPD</name>
<evidence type="ECO:0000256" key="1">
    <source>
        <dbReference type="SAM" id="MobiDB-lite"/>
    </source>
</evidence>
<dbReference type="GeneID" id="27689010"/>
<dbReference type="InParanoid" id="A0A0L0HE75"/>
<dbReference type="EMBL" id="KQ257458">
    <property type="protein sequence ID" value="KNC99407.1"/>
    <property type="molecule type" value="Genomic_DNA"/>
</dbReference>
<dbReference type="RefSeq" id="XP_016607447.1">
    <property type="nucleotide sequence ID" value="XM_016753858.1"/>
</dbReference>
<keyword evidence="3" id="KW-1185">Reference proteome</keyword>
<dbReference type="AlphaFoldDB" id="A0A0L0HE75"/>
<evidence type="ECO:0000313" key="2">
    <source>
        <dbReference type="EMBL" id="KNC99407.1"/>
    </source>
</evidence>
<reference evidence="2 3" key="1">
    <citation type="submission" date="2009-08" db="EMBL/GenBank/DDBJ databases">
        <title>The Genome Sequence of Spizellomyces punctatus strain DAOM BR117.</title>
        <authorList>
            <consortium name="The Broad Institute Genome Sequencing Platform"/>
            <person name="Russ C."/>
            <person name="Cuomo C."/>
            <person name="Shea T."/>
            <person name="Young S.K."/>
            <person name="Zeng Q."/>
            <person name="Koehrsen M."/>
            <person name="Haas B."/>
            <person name="Borodovsky M."/>
            <person name="Guigo R."/>
            <person name="Alvarado L."/>
            <person name="Berlin A."/>
            <person name="Bochicchio J."/>
            <person name="Borenstein D."/>
            <person name="Chapman S."/>
            <person name="Chen Z."/>
            <person name="Engels R."/>
            <person name="Freedman E."/>
            <person name="Gellesch M."/>
            <person name="Goldberg J."/>
            <person name="Griggs A."/>
            <person name="Gujja S."/>
            <person name="Heiman D."/>
            <person name="Hepburn T."/>
            <person name="Howarth C."/>
            <person name="Jen D."/>
            <person name="Larson L."/>
            <person name="Lewis B."/>
            <person name="Mehta T."/>
            <person name="Park D."/>
            <person name="Pearson M."/>
            <person name="Roberts A."/>
            <person name="Saif S."/>
            <person name="Shenoy N."/>
            <person name="Sisk P."/>
            <person name="Stolte C."/>
            <person name="Sykes S."/>
            <person name="Thomson T."/>
            <person name="Walk T."/>
            <person name="White J."/>
            <person name="Yandava C."/>
            <person name="Burger G."/>
            <person name="Gray M.W."/>
            <person name="Holland P.W.H."/>
            <person name="King N."/>
            <person name="Lang F.B.F."/>
            <person name="Roger A.J."/>
            <person name="Ruiz-Trillo I."/>
            <person name="Lander E."/>
            <person name="Nusbaum C."/>
        </authorList>
    </citation>
    <scope>NUCLEOTIDE SEQUENCE [LARGE SCALE GENOMIC DNA]</scope>
    <source>
        <strain evidence="2 3">DAOM BR117</strain>
    </source>
</reference>
<dbReference type="Proteomes" id="UP000053201">
    <property type="component" value="Unassembled WGS sequence"/>
</dbReference>
<protein>
    <recommendedName>
        <fullName evidence="4">BTB domain-containing protein</fullName>
    </recommendedName>
</protein>
<dbReference type="OrthoDB" id="10362296at2759"/>
<accession>A0A0L0HE75</accession>
<evidence type="ECO:0008006" key="4">
    <source>
        <dbReference type="Google" id="ProtNLM"/>
    </source>
</evidence>
<dbReference type="VEuPathDB" id="FungiDB:SPPG_05649"/>
<organism evidence="2 3">
    <name type="scientific">Spizellomyces punctatus (strain DAOM BR117)</name>
    <dbReference type="NCBI Taxonomy" id="645134"/>
    <lineage>
        <taxon>Eukaryota</taxon>
        <taxon>Fungi</taxon>
        <taxon>Fungi incertae sedis</taxon>
        <taxon>Chytridiomycota</taxon>
        <taxon>Chytridiomycota incertae sedis</taxon>
        <taxon>Chytridiomycetes</taxon>
        <taxon>Spizellomycetales</taxon>
        <taxon>Spizellomycetaceae</taxon>
        <taxon>Spizellomyces</taxon>
    </lineage>
</organism>
<feature type="region of interest" description="Disordered" evidence="1">
    <location>
        <begin position="1"/>
        <end position="22"/>
    </location>
</feature>
<sequence>MNGQTNEAEKKPQDMKATSPVPTQLVRIRPYSTAVRVPRKNLERSGYFRAHADFAQQADGEQPPIKDIEVKPPDSLRVLDCLAYLSGHKLPAYCFEGSNWMSMLRNADYLQIDELLTMCYQSFWNEWKTTIKNPSFKHTTIPIIHIEKILDIKTNPSSIEKAEVMLEWANAPNFRDQEPIYKLVRNHCTDATWTRMGVRTLAQRFKDTLTQIVPADTWLQMVLKRE</sequence>
<gene>
    <name evidence="2" type="ORF">SPPG_05649</name>
</gene>
<proteinExistence type="predicted"/>